<dbReference type="AlphaFoldDB" id="A0A919BEG0"/>
<dbReference type="GO" id="GO:0004553">
    <property type="term" value="F:hydrolase activity, hydrolyzing O-glycosyl compounds"/>
    <property type="evidence" value="ECO:0007669"/>
    <property type="project" value="InterPro"/>
</dbReference>
<organism evidence="3 4">
    <name type="scientific">Streptomyces filamentosus</name>
    <name type="common">Streptomyces roseosporus</name>
    <dbReference type="NCBI Taxonomy" id="67294"/>
    <lineage>
        <taxon>Bacteria</taxon>
        <taxon>Bacillati</taxon>
        <taxon>Actinomycetota</taxon>
        <taxon>Actinomycetes</taxon>
        <taxon>Kitasatosporales</taxon>
        <taxon>Streptomycetaceae</taxon>
        <taxon>Streptomyces</taxon>
    </lineage>
</organism>
<name>A0A919BEG0_STRFL</name>
<evidence type="ECO:0000313" key="4">
    <source>
        <dbReference type="Proteomes" id="UP000632849"/>
    </source>
</evidence>
<comment type="caution">
    <text evidence="3">The sequence shown here is derived from an EMBL/GenBank/DDBJ whole genome shotgun (WGS) entry which is preliminary data.</text>
</comment>
<accession>A0A919BEG0</accession>
<evidence type="ECO:0000313" key="3">
    <source>
        <dbReference type="EMBL" id="GHF85274.1"/>
    </source>
</evidence>
<proteinExistence type="predicted"/>
<reference evidence="3" key="1">
    <citation type="journal article" date="2014" name="Int. J. Syst. Evol. Microbiol.">
        <title>Complete genome sequence of Corynebacterium casei LMG S-19264T (=DSM 44701T), isolated from a smear-ripened cheese.</title>
        <authorList>
            <consortium name="US DOE Joint Genome Institute (JGI-PGF)"/>
            <person name="Walter F."/>
            <person name="Albersmeier A."/>
            <person name="Kalinowski J."/>
            <person name="Ruckert C."/>
        </authorList>
    </citation>
    <scope>NUCLEOTIDE SEQUENCE</scope>
    <source>
        <strain evidence="3">JCM 4122</strain>
    </source>
</reference>
<dbReference type="InterPro" id="IPR036881">
    <property type="entry name" value="Glyco_hydro_3_C_sf"/>
</dbReference>
<keyword evidence="1" id="KW-0378">Hydrolase</keyword>
<dbReference type="GO" id="GO:0005975">
    <property type="term" value="P:carbohydrate metabolic process"/>
    <property type="evidence" value="ECO:0007669"/>
    <property type="project" value="InterPro"/>
</dbReference>
<gene>
    <name evidence="3" type="ORF">GCM10017667_11920</name>
</gene>
<dbReference type="RefSeq" id="WP_190042293.1">
    <property type="nucleotide sequence ID" value="NZ_BNBE01000001.1"/>
</dbReference>
<dbReference type="Proteomes" id="UP000632849">
    <property type="component" value="Unassembled WGS sequence"/>
</dbReference>
<sequence>MHPHQDATRPEGRLPFELPRSMDAVRASRPDGTADPVFPHGHGLEL</sequence>
<dbReference type="EMBL" id="BNBE01000001">
    <property type="protein sequence ID" value="GHF85274.1"/>
    <property type="molecule type" value="Genomic_DNA"/>
</dbReference>
<dbReference type="Gene3D" id="3.40.50.1700">
    <property type="entry name" value="Glycoside hydrolase family 3 C-terminal domain"/>
    <property type="match status" value="1"/>
</dbReference>
<protein>
    <submittedName>
        <fullName evidence="3">Uncharacterized protein</fullName>
    </submittedName>
</protein>
<reference evidence="3" key="2">
    <citation type="submission" date="2020-09" db="EMBL/GenBank/DDBJ databases">
        <authorList>
            <person name="Sun Q."/>
            <person name="Ohkuma M."/>
        </authorList>
    </citation>
    <scope>NUCLEOTIDE SEQUENCE</scope>
    <source>
        <strain evidence="3">JCM 4122</strain>
    </source>
</reference>
<dbReference type="SUPFAM" id="SSF52279">
    <property type="entry name" value="Beta-D-glucan exohydrolase, C-terminal domain"/>
    <property type="match status" value="1"/>
</dbReference>
<evidence type="ECO:0000256" key="2">
    <source>
        <dbReference type="SAM" id="MobiDB-lite"/>
    </source>
</evidence>
<keyword evidence="4" id="KW-1185">Reference proteome</keyword>
<feature type="compositionally biased region" description="Basic and acidic residues" evidence="2">
    <location>
        <begin position="1"/>
        <end position="14"/>
    </location>
</feature>
<feature type="region of interest" description="Disordered" evidence="2">
    <location>
        <begin position="1"/>
        <end position="46"/>
    </location>
</feature>
<evidence type="ECO:0000256" key="1">
    <source>
        <dbReference type="ARBA" id="ARBA00022801"/>
    </source>
</evidence>